<comment type="caution">
    <text evidence="19">The sequence shown here is derived from an EMBL/GenBank/DDBJ whole genome shotgun (WGS) entry which is preliminary data.</text>
</comment>
<dbReference type="GO" id="GO:0005524">
    <property type="term" value="F:ATP binding"/>
    <property type="evidence" value="ECO:0007669"/>
    <property type="project" value="UniProtKB-KW"/>
</dbReference>
<dbReference type="RefSeq" id="WP_163045428.1">
    <property type="nucleotide sequence ID" value="NZ_JAAAMJ010000017.1"/>
</dbReference>
<evidence type="ECO:0000256" key="7">
    <source>
        <dbReference type="ARBA" id="ARBA00022630"/>
    </source>
</evidence>
<dbReference type="NCBIfam" id="TIGR00229">
    <property type="entry name" value="sensory_box"/>
    <property type="match status" value="2"/>
</dbReference>
<dbReference type="InterPro" id="IPR011102">
    <property type="entry name" value="Sig_transdc_His_kinase_HWE"/>
</dbReference>
<evidence type="ECO:0000256" key="8">
    <source>
        <dbReference type="ARBA" id="ARBA00022643"/>
    </source>
</evidence>
<reference evidence="19 20" key="1">
    <citation type="submission" date="2020-01" db="EMBL/GenBank/DDBJ databases">
        <title>Genomes of bacteria type strains.</title>
        <authorList>
            <person name="Chen J."/>
            <person name="Zhu S."/>
            <person name="Chen J."/>
        </authorList>
    </citation>
    <scope>NUCLEOTIDE SEQUENCE [LARGE SCALE GENOMIC DNA]</scope>
    <source>
        <strain evidence="19 20">KCTC 52919</strain>
    </source>
</reference>
<keyword evidence="16" id="KW-0675">Receptor</keyword>
<dbReference type="PROSITE" id="PS50112">
    <property type="entry name" value="PAS"/>
    <property type="match status" value="2"/>
</dbReference>
<evidence type="ECO:0000256" key="4">
    <source>
        <dbReference type="ARBA" id="ARBA00022543"/>
    </source>
</evidence>
<dbReference type="GO" id="GO:0009881">
    <property type="term" value="F:photoreceptor activity"/>
    <property type="evidence" value="ECO:0007669"/>
    <property type="project" value="UniProtKB-KW"/>
</dbReference>
<dbReference type="Gene3D" id="3.30.450.40">
    <property type="match status" value="1"/>
</dbReference>
<keyword evidence="15" id="KW-0843">Virulence</keyword>
<dbReference type="PANTHER" id="PTHR41523:SF8">
    <property type="entry name" value="ETHYLENE RESPONSE SENSOR PROTEIN"/>
    <property type="match status" value="1"/>
</dbReference>
<dbReference type="GO" id="GO:0006355">
    <property type="term" value="P:regulation of DNA-templated transcription"/>
    <property type="evidence" value="ECO:0007669"/>
    <property type="project" value="InterPro"/>
</dbReference>
<evidence type="ECO:0000256" key="3">
    <source>
        <dbReference type="ARBA" id="ARBA00021740"/>
    </source>
</evidence>
<keyword evidence="5" id="KW-0597">Phosphoprotein</keyword>
<dbReference type="InterPro" id="IPR035965">
    <property type="entry name" value="PAS-like_dom_sf"/>
</dbReference>
<sequence>MSETGGLNADADGPAPRLLDRDAKARAETGQHQSRQAFLLDFSDCLREIAAPRAVMAAAAGLLGRYLGASRAGYSELETDGVHFHIEDDWRADGVGSIAGRHHLESYSPEFAGVLRLGQAVVVEDFDTDPRTAGKPPAAAHAALGIRAQLAVPLVKTGRLIALLFVHDAMPRPWSEADVALVREIAERTWAAVERARAEEALRVSEARFRTALEIGTVGAIYFDMDGKLTDANDAFLQMGGYSRANLEAGQLNWQTLTPPEWMADSERAFAELTTKGQTRPYEKQYIRADGSRWWALFAAKLLPDGTGFEFVLDITDRKQTEERLNDTTRRLNAVLNNASVAVFVMDERQHCIYMNPAAEALTGYSLDETRGRPLHDVVHHTHPDGRPFPIEECVIDRAFPENNNMQGEEVFVHKDGSFYPIAFTASPIRDEASKTIGTIVEVRDISSEKAAKERQALLIGELHHRVKNTLATVQSVMNFTLRTSDSMESFQEGMTNRITSLARSHTLLTDNEWAGADLEKIVRAELEPYDDGKRLTLDGVNFHLPVDVAVPLAMAVHELTTNAVKYGALSVPGGRLRVSWKKEPAEGGSTLCHQWAESNGPPVTPPTRRGFGSTLLERLLGGQLDGTVAVAYPPEGVRVRIEALIAGA</sequence>
<keyword evidence="8" id="KW-0288">FMN</keyword>
<dbReference type="PANTHER" id="PTHR41523">
    <property type="entry name" value="TWO-COMPONENT SYSTEM SENSOR PROTEIN"/>
    <property type="match status" value="1"/>
</dbReference>
<evidence type="ECO:0000259" key="18">
    <source>
        <dbReference type="PROSITE" id="PS50113"/>
    </source>
</evidence>
<evidence type="ECO:0000256" key="1">
    <source>
        <dbReference type="ARBA" id="ARBA00000085"/>
    </source>
</evidence>
<accession>A0A6L9MM31</accession>
<keyword evidence="10" id="KW-0677">Repeat</keyword>
<dbReference type="InterPro" id="IPR000014">
    <property type="entry name" value="PAS"/>
</dbReference>
<dbReference type="InterPro" id="IPR003018">
    <property type="entry name" value="GAF"/>
</dbReference>
<evidence type="ECO:0000256" key="2">
    <source>
        <dbReference type="ARBA" id="ARBA00012438"/>
    </source>
</evidence>
<dbReference type="InterPro" id="IPR001610">
    <property type="entry name" value="PAC"/>
</dbReference>
<dbReference type="PROSITE" id="PS50113">
    <property type="entry name" value="PAC"/>
    <property type="match status" value="2"/>
</dbReference>
<dbReference type="Pfam" id="PF07536">
    <property type="entry name" value="HWE_HK"/>
    <property type="match status" value="1"/>
</dbReference>
<dbReference type="SUPFAM" id="SSF55781">
    <property type="entry name" value="GAF domain-like"/>
    <property type="match status" value="1"/>
</dbReference>
<dbReference type="SMART" id="SM00086">
    <property type="entry name" value="PAC"/>
    <property type="match status" value="2"/>
</dbReference>
<evidence type="ECO:0000256" key="12">
    <source>
        <dbReference type="ARBA" id="ARBA00022777"/>
    </source>
</evidence>
<dbReference type="SMART" id="SM00911">
    <property type="entry name" value="HWE_HK"/>
    <property type="match status" value="1"/>
</dbReference>
<evidence type="ECO:0000256" key="11">
    <source>
        <dbReference type="ARBA" id="ARBA00022741"/>
    </source>
</evidence>
<keyword evidence="9" id="KW-0808">Transferase</keyword>
<name>A0A6L9MM31_9HYPH</name>
<dbReference type="SMART" id="SM00065">
    <property type="entry name" value="GAF"/>
    <property type="match status" value="1"/>
</dbReference>
<dbReference type="Gene3D" id="3.30.450.20">
    <property type="entry name" value="PAS domain"/>
    <property type="match status" value="2"/>
</dbReference>
<keyword evidence="4" id="KW-0600">Photoreceptor protein</keyword>
<evidence type="ECO:0000313" key="20">
    <source>
        <dbReference type="Proteomes" id="UP000476332"/>
    </source>
</evidence>
<dbReference type="Proteomes" id="UP000476332">
    <property type="component" value="Unassembled WGS sequence"/>
</dbReference>
<feature type="domain" description="PAC" evidence="18">
    <location>
        <begin position="280"/>
        <end position="327"/>
    </location>
</feature>
<keyword evidence="7" id="KW-0285">Flavoprotein</keyword>
<keyword evidence="12" id="KW-0418">Kinase</keyword>
<keyword evidence="20" id="KW-1185">Reference proteome</keyword>
<evidence type="ECO:0000256" key="16">
    <source>
        <dbReference type="ARBA" id="ARBA00023170"/>
    </source>
</evidence>
<organism evidence="19 20">
    <name type="scientific">Aurantimonas aggregata</name>
    <dbReference type="NCBI Taxonomy" id="2047720"/>
    <lineage>
        <taxon>Bacteria</taxon>
        <taxon>Pseudomonadati</taxon>
        <taxon>Pseudomonadota</taxon>
        <taxon>Alphaproteobacteria</taxon>
        <taxon>Hyphomicrobiales</taxon>
        <taxon>Aurantimonadaceae</taxon>
        <taxon>Aurantimonas</taxon>
    </lineage>
</organism>
<evidence type="ECO:0000256" key="10">
    <source>
        <dbReference type="ARBA" id="ARBA00022737"/>
    </source>
</evidence>
<dbReference type="Pfam" id="PF00989">
    <property type="entry name" value="PAS"/>
    <property type="match status" value="1"/>
</dbReference>
<gene>
    <name evidence="19" type="ORF">GTW51_17905</name>
</gene>
<evidence type="ECO:0000256" key="13">
    <source>
        <dbReference type="ARBA" id="ARBA00022840"/>
    </source>
</evidence>
<evidence type="ECO:0000256" key="9">
    <source>
        <dbReference type="ARBA" id="ARBA00022679"/>
    </source>
</evidence>
<evidence type="ECO:0000259" key="17">
    <source>
        <dbReference type="PROSITE" id="PS50112"/>
    </source>
</evidence>
<dbReference type="InterPro" id="IPR000700">
    <property type="entry name" value="PAS-assoc_C"/>
</dbReference>
<dbReference type="EC" id="2.7.13.3" evidence="2"/>
<dbReference type="InterPro" id="IPR036890">
    <property type="entry name" value="HATPase_C_sf"/>
</dbReference>
<dbReference type="InterPro" id="IPR029016">
    <property type="entry name" value="GAF-like_dom_sf"/>
</dbReference>
<keyword evidence="11" id="KW-0547">Nucleotide-binding</keyword>
<evidence type="ECO:0000256" key="14">
    <source>
        <dbReference type="ARBA" id="ARBA00022991"/>
    </source>
</evidence>
<evidence type="ECO:0000313" key="19">
    <source>
        <dbReference type="EMBL" id="NDV88580.1"/>
    </source>
</evidence>
<evidence type="ECO:0000256" key="6">
    <source>
        <dbReference type="ARBA" id="ARBA00022606"/>
    </source>
</evidence>
<dbReference type="SUPFAM" id="SSF55785">
    <property type="entry name" value="PYP-like sensor domain (PAS domain)"/>
    <property type="match status" value="2"/>
</dbReference>
<protein>
    <recommendedName>
        <fullName evidence="3">Blue-light-activated histidine kinase</fullName>
        <ecNumber evidence="2">2.7.13.3</ecNumber>
    </recommendedName>
</protein>
<keyword evidence="14" id="KW-0157">Chromophore</keyword>
<dbReference type="AlphaFoldDB" id="A0A6L9MM31"/>
<dbReference type="InterPro" id="IPR013767">
    <property type="entry name" value="PAS_fold"/>
</dbReference>
<feature type="domain" description="PAC" evidence="18">
    <location>
        <begin position="406"/>
        <end position="458"/>
    </location>
</feature>
<keyword evidence="6" id="KW-0716">Sensory transduction</keyword>
<comment type="catalytic activity">
    <reaction evidence="1">
        <text>ATP + protein L-histidine = ADP + protein N-phospho-L-histidine.</text>
        <dbReference type="EC" id="2.7.13.3"/>
    </reaction>
</comment>
<evidence type="ECO:0000256" key="5">
    <source>
        <dbReference type="ARBA" id="ARBA00022553"/>
    </source>
</evidence>
<feature type="domain" description="PAS" evidence="17">
    <location>
        <begin position="328"/>
        <end position="403"/>
    </location>
</feature>
<dbReference type="GO" id="GO:0004673">
    <property type="term" value="F:protein histidine kinase activity"/>
    <property type="evidence" value="ECO:0007669"/>
    <property type="project" value="UniProtKB-EC"/>
</dbReference>
<dbReference type="Gene3D" id="3.30.565.10">
    <property type="entry name" value="Histidine kinase-like ATPase, C-terminal domain"/>
    <property type="match status" value="1"/>
</dbReference>
<feature type="domain" description="PAS" evidence="17">
    <location>
        <begin position="205"/>
        <end position="247"/>
    </location>
</feature>
<dbReference type="SMART" id="SM00091">
    <property type="entry name" value="PAS"/>
    <property type="match status" value="2"/>
</dbReference>
<dbReference type="CDD" id="cd00130">
    <property type="entry name" value="PAS"/>
    <property type="match status" value="2"/>
</dbReference>
<dbReference type="EMBL" id="JAAAMJ010000017">
    <property type="protein sequence ID" value="NDV88580.1"/>
    <property type="molecule type" value="Genomic_DNA"/>
</dbReference>
<keyword evidence="13" id="KW-0067">ATP-binding</keyword>
<dbReference type="Pfam" id="PF01590">
    <property type="entry name" value="GAF"/>
    <property type="match status" value="1"/>
</dbReference>
<evidence type="ECO:0000256" key="15">
    <source>
        <dbReference type="ARBA" id="ARBA00023026"/>
    </source>
</evidence>
<proteinExistence type="predicted"/>
<dbReference type="Pfam" id="PF13426">
    <property type="entry name" value="PAS_9"/>
    <property type="match status" value="1"/>
</dbReference>